<feature type="region of interest" description="Disordered" evidence="3">
    <location>
        <begin position="257"/>
        <end position="333"/>
    </location>
</feature>
<dbReference type="InterPro" id="IPR035979">
    <property type="entry name" value="RBD_domain_sf"/>
</dbReference>
<dbReference type="Proteomes" id="UP001283341">
    <property type="component" value="Unassembled WGS sequence"/>
</dbReference>
<feature type="domain" description="RRM" evidence="4">
    <location>
        <begin position="171"/>
        <end position="257"/>
    </location>
</feature>
<dbReference type="CDD" id="cd00590">
    <property type="entry name" value="RRM_SF"/>
    <property type="match status" value="1"/>
</dbReference>
<feature type="region of interest" description="Disordered" evidence="3">
    <location>
        <begin position="85"/>
        <end position="153"/>
    </location>
</feature>
<organism evidence="5 6">
    <name type="scientific">Apodospora peruviana</name>
    <dbReference type="NCBI Taxonomy" id="516989"/>
    <lineage>
        <taxon>Eukaryota</taxon>
        <taxon>Fungi</taxon>
        <taxon>Dikarya</taxon>
        <taxon>Ascomycota</taxon>
        <taxon>Pezizomycotina</taxon>
        <taxon>Sordariomycetes</taxon>
        <taxon>Sordariomycetidae</taxon>
        <taxon>Sordariales</taxon>
        <taxon>Lasiosphaeriaceae</taxon>
        <taxon>Apodospora</taxon>
    </lineage>
</organism>
<dbReference type="Pfam" id="PF00076">
    <property type="entry name" value="RRM_1"/>
    <property type="match status" value="2"/>
</dbReference>
<keyword evidence="6" id="KW-1185">Reference proteome</keyword>
<dbReference type="InterPro" id="IPR000504">
    <property type="entry name" value="RRM_dom"/>
</dbReference>
<name>A0AAE0IS30_9PEZI</name>
<dbReference type="PROSITE" id="PS50102">
    <property type="entry name" value="RRM"/>
    <property type="match status" value="2"/>
</dbReference>
<keyword evidence="1 2" id="KW-0694">RNA-binding</keyword>
<evidence type="ECO:0000313" key="6">
    <source>
        <dbReference type="Proteomes" id="UP001283341"/>
    </source>
</evidence>
<dbReference type="AlphaFoldDB" id="A0AAE0IS30"/>
<evidence type="ECO:0000256" key="1">
    <source>
        <dbReference type="ARBA" id="ARBA00022884"/>
    </source>
</evidence>
<gene>
    <name evidence="5" type="ORF">B0H66DRAFT_542549</name>
</gene>
<sequence>MQSSAADALGEGRRIYMGNLLYSVQPVDVETLLQTTSFSYDKIHISVDPISGRNPGYCFIEFTTRDEAERALVTLAGVTIQGRPVKLGPCHPKTNTNRATADFSPRRRDYAAPSGDASATSSPARGQHRPGSLFQRWGDWTGDKHQTQPDEQGPYGALKHVDEAKMGADNRRLYVGGLGKMIDQEQNDAEIRALFNGFDIVAIGKRITPHPSTRTKPGNHHYCFVDFSSQDEALRAMKATNKVPVDGGFLRVFLAKPRDPETPDSEGAEEPGVPSRAALGSFTTRSPRPARRQADSSGDGGDVPVAKDDREEKAERFARTKVIMESNNWRRGN</sequence>
<proteinExistence type="predicted"/>
<feature type="compositionally biased region" description="Basic and acidic residues" evidence="3">
    <location>
        <begin position="305"/>
        <end position="318"/>
    </location>
</feature>
<dbReference type="PANTHER" id="PTHR21245">
    <property type="entry name" value="HETEROGENEOUS NUCLEAR RIBONUCLEOPROTEIN"/>
    <property type="match status" value="1"/>
</dbReference>
<accession>A0AAE0IS30</accession>
<dbReference type="InterPro" id="IPR012677">
    <property type="entry name" value="Nucleotide-bd_a/b_plait_sf"/>
</dbReference>
<feature type="domain" description="RRM" evidence="4">
    <location>
        <begin position="13"/>
        <end position="92"/>
    </location>
</feature>
<comment type="caution">
    <text evidence="5">The sequence shown here is derived from an EMBL/GenBank/DDBJ whole genome shotgun (WGS) entry which is preliminary data.</text>
</comment>
<evidence type="ECO:0000259" key="4">
    <source>
        <dbReference type="PROSITE" id="PS50102"/>
    </source>
</evidence>
<evidence type="ECO:0000256" key="2">
    <source>
        <dbReference type="PROSITE-ProRule" id="PRU00176"/>
    </source>
</evidence>
<dbReference type="EMBL" id="JAUEDM010000001">
    <property type="protein sequence ID" value="KAK3330010.1"/>
    <property type="molecule type" value="Genomic_DNA"/>
</dbReference>
<protein>
    <recommendedName>
        <fullName evidence="4">RRM domain-containing protein</fullName>
    </recommendedName>
</protein>
<dbReference type="Gene3D" id="3.30.70.330">
    <property type="match status" value="2"/>
</dbReference>
<dbReference type="GO" id="GO:0003723">
    <property type="term" value="F:RNA binding"/>
    <property type="evidence" value="ECO:0007669"/>
    <property type="project" value="UniProtKB-UniRule"/>
</dbReference>
<evidence type="ECO:0000256" key="3">
    <source>
        <dbReference type="SAM" id="MobiDB-lite"/>
    </source>
</evidence>
<dbReference type="SMART" id="SM00360">
    <property type="entry name" value="RRM"/>
    <property type="match status" value="2"/>
</dbReference>
<dbReference type="SUPFAM" id="SSF54928">
    <property type="entry name" value="RNA-binding domain, RBD"/>
    <property type="match status" value="2"/>
</dbReference>
<reference evidence="5" key="1">
    <citation type="journal article" date="2023" name="Mol. Phylogenet. Evol.">
        <title>Genome-scale phylogeny and comparative genomics of the fungal order Sordariales.</title>
        <authorList>
            <person name="Hensen N."/>
            <person name="Bonometti L."/>
            <person name="Westerberg I."/>
            <person name="Brannstrom I.O."/>
            <person name="Guillou S."/>
            <person name="Cros-Aarteil S."/>
            <person name="Calhoun S."/>
            <person name="Haridas S."/>
            <person name="Kuo A."/>
            <person name="Mondo S."/>
            <person name="Pangilinan J."/>
            <person name="Riley R."/>
            <person name="LaButti K."/>
            <person name="Andreopoulos B."/>
            <person name="Lipzen A."/>
            <person name="Chen C."/>
            <person name="Yan M."/>
            <person name="Daum C."/>
            <person name="Ng V."/>
            <person name="Clum A."/>
            <person name="Steindorff A."/>
            <person name="Ohm R.A."/>
            <person name="Martin F."/>
            <person name="Silar P."/>
            <person name="Natvig D.O."/>
            <person name="Lalanne C."/>
            <person name="Gautier V."/>
            <person name="Ament-Velasquez S.L."/>
            <person name="Kruys A."/>
            <person name="Hutchinson M.I."/>
            <person name="Powell A.J."/>
            <person name="Barry K."/>
            <person name="Miller A.N."/>
            <person name="Grigoriev I.V."/>
            <person name="Debuchy R."/>
            <person name="Gladieux P."/>
            <person name="Hiltunen Thoren M."/>
            <person name="Johannesson H."/>
        </authorList>
    </citation>
    <scope>NUCLEOTIDE SEQUENCE</scope>
    <source>
        <strain evidence="5">CBS 118394</strain>
    </source>
</reference>
<reference evidence="5" key="2">
    <citation type="submission" date="2023-06" db="EMBL/GenBank/DDBJ databases">
        <authorList>
            <consortium name="Lawrence Berkeley National Laboratory"/>
            <person name="Haridas S."/>
            <person name="Hensen N."/>
            <person name="Bonometti L."/>
            <person name="Westerberg I."/>
            <person name="Brannstrom I.O."/>
            <person name="Guillou S."/>
            <person name="Cros-Aarteil S."/>
            <person name="Calhoun S."/>
            <person name="Kuo A."/>
            <person name="Mondo S."/>
            <person name="Pangilinan J."/>
            <person name="Riley R."/>
            <person name="Labutti K."/>
            <person name="Andreopoulos B."/>
            <person name="Lipzen A."/>
            <person name="Chen C."/>
            <person name="Yanf M."/>
            <person name="Daum C."/>
            <person name="Ng V."/>
            <person name="Clum A."/>
            <person name="Steindorff A."/>
            <person name="Ohm R."/>
            <person name="Martin F."/>
            <person name="Silar P."/>
            <person name="Natvig D."/>
            <person name="Lalanne C."/>
            <person name="Gautier V."/>
            <person name="Ament-Velasquez S.L."/>
            <person name="Kruys A."/>
            <person name="Hutchinson M.I."/>
            <person name="Powell A.J."/>
            <person name="Barry K."/>
            <person name="Miller A.N."/>
            <person name="Grigoriev I.V."/>
            <person name="Debuchy R."/>
            <person name="Gladieux P."/>
            <person name="Thoren M.H."/>
            <person name="Johannesson H."/>
        </authorList>
    </citation>
    <scope>NUCLEOTIDE SEQUENCE</scope>
    <source>
        <strain evidence="5">CBS 118394</strain>
    </source>
</reference>
<evidence type="ECO:0000313" key="5">
    <source>
        <dbReference type="EMBL" id="KAK3330010.1"/>
    </source>
</evidence>